<feature type="transmembrane region" description="Helical" evidence="1">
    <location>
        <begin position="98"/>
        <end position="117"/>
    </location>
</feature>
<sequence length="125" mass="14404">MKVERNSMLAALMRRETVLSVFVFTTVVSTLLSDFGPTGENTWIKLLSVVIFPLLAWFTHKRYLLATWCTILLLIVTGTEFIYEGFMTLRHGMDESLAMLIIKTLVGIYLTWGALLIHRERHVRD</sequence>
<dbReference type="RefSeq" id="WP_097012094.1">
    <property type="nucleotide sequence ID" value="NZ_LT907975.1"/>
</dbReference>
<accession>A0A2C8F9R5</accession>
<reference evidence="3" key="1">
    <citation type="submission" date="2017-09" db="EMBL/GenBank/DDBJ databases">
        <authorList>
            <person name="Regsiter A."/>
            <person name="William W."/>
        </authorList>
    </citation>
    <scope>NUCLEOTIDE SEQUENCE [LARGE SCALE GENOMIC DNA]</scope>
    <source>
        <strain evidence="3">500-1</strain>
    </source>
</reference>
<feature type="transmembrane region" description="Helical" evidence="1">
    <location>
        <begin position="65"/>
        <end position="86"/>
    </location>
</feature>
<protein>
    <recommendedName>
        <fullName evidence="4">Transmembrane protein</fullName>
    </recommendedName>
</protein>
<dbReference type="EMBL" id="LT907975">
    <property type="protein sequence ID" value="SOB59185.1"/>
    <property type="molecule type" value="Genomic_DNA"/>
</dbReference>
<keyword evidence="3" id="KW-1185">Reference proteome</keyword>
<organism evidence="2 3">
    <name type="scientific">Pseudodesulfovibrio profundus</name>
    <dbReference type="NCBI Taxonomy" id="57320"/>
    <lineage>
        <taxon>Bacteria</taxon>
        <taxon>Pseudomonadati</taxon>
        <taxon>Thermodesulfobacteriota</taxon>
        <taxon>Desulfovibrionia</taxon>
        <taxon>Desulfovibrionales</taxon>
        <taxon>Desulfovibrionaceae</taxon>
    </lineage>
</organism>
<proteinExistence type="predicted"/>
<evidence type="ECO:0008006" key="4">
    <source>
        <dbReference type="Google" id="ProtNLM"/>
    </source>
</evidence>
<keyword evidence="1" id="KW-0472">Membrane</keyword>
<evidence type="ECO:0000256" key="1">
    <source>
        <dbReference type="SAM" id="Phobius"/>
    </source>
</evidence>
<keyword evidence="1" id="KW-0812">Transmembrane</keyword>
<dbReference type="KEGG" id="pprf:DPRO_2279"/>
<dbReference type="Proteomes" id="UP000219215">
    <property type="component" value="Chromosome DPRO"/>
</dbReference>
<dbReference type="AlphaFoldDB" id="A0A2C8F9R5"/>
<evidence type="ECO:0000313" key="2">
    <source>
        <dbReference type="EMBL" id="SOB59185.1"/>
    </source>
</evidence>
<feature type="transmembrane region" description="Helical" evidence="1">
    <location>
        <begin position="43"/>
        <end position="58"/>
    </location>
</feature>
<dbReference type="OrthoDB" id="5460318at2"/>
<keyword evidence="1" id="KW-1133">Transmembrane helix</keyword>
<name>A0A2C8F9R5_9BACT</name>
<evidence type="ECO:0000313" key="3">
    <source>
        <dbReference type="Proteomes" id="UP000219215"/>
    </source>
</evidence>
<gene>
    <name evidence="2" type="ORF">DPRO_2279</name>
</gene>